<dbReference type="GO" id="GO:0020037">
    <property type="term" value="F:heme binding"/>
    <property type="evidence" value="ECO:0007669"/>
    <property type="project" value="InterPro"/>
</dbReference>
<evidence type="ECO:0000256" key="6">
    <source>
        <dbReference type="ARBA" id="ARBA00022989"/>
    </source>
</evidence>
<dbReference type="InterPro" id="IPR002401">
    <property type="entry name" value="Cyt_P450_E_grp-I"/>
</dbReference>
<gene>
    <name evidence="18" type="ORF">Sango_1940000</name>
</gene>
<dbReference type="PRINTS" id="PR00385">
    <property type="entry name" value="P450"/>
</dbReference>
<dbReference type="PROSITE" id="PS00086">
    <property type="entry name" value="CYTOCHROME_P450"/>
    <property type="match status" value="1"/>
</dbReference>
<keyword evidence="5 15" id="KW-0479">Metal-binding</keyword>
<comment type="function">
    <text evidence="13">Involved in the biosynthesis of (+)-sesamin, a furofuran class lignan. Functions in a dual catalytic mode. Catalyzes the synthesis of (+)-sesamin from (+)- pinoresinol by formation of two successive methylenedioxy bridges on (+)-pinoresinol and (+)-piperitol, respectively.</text>
</comment>
<keyword evidence="19" id="KW-1185">Reference proteome</keyword>
<accession>A0AAE2BN71</accession>
<evidence type="ECO:0000313" key="18">
    <source>
        <dbReference type="EMBL" id="KAK4391622.1"/>
    </source>
</evidence>
<comment type="similarity">
    <text evidence="2 16">Belongs to the cytochrome P450 family.</text>
</comment>
<evidence type="ECO:0000256" key="17">
    <source>
        <dbReference type="SAM" id="SignalP"/>
    </source>
</evidence>
<evidence type="ECO:0000256" key="7">
    <source>
        <dbReference type="ARBA" id="ARBA00023002"/>
    </source>
</evidence>
<dbReference type="InterPro" id="IPR036396">
    <property type="entry name" value="Cyt_P450_sf"/>
</dbReference>
<reference evidence="18" key="2">
    <citation type="journal article" date="2024" name="Plant">
        <title>Genomic evolution and insights into agronomic trait innovations of Sesamum species.</title>
        <authorList>
            <person name="Miao H."/>
            <person name="Wang L."/>
            <person name="Qu L."/>
            <person name="Liu H."/>
            <person name="Sun Y."/>
            <person name="Le M."/>
            <person name="Wang Q."/>
            <person name="Wei S."/>
            <person name="Zheng Y."/>
            <person name="Lin W."/>
            <person name="Duan Y."/>
            <person name="Cao H."/>
            <person name="Xiong S."/>
            <person name="Wang X."/>
            <person name="Wei L."/>
            <person name="Li C."/>
            <person name="Ma Q."/>
            <person name="Ju M."/>
            <person name="Zhao R."/>
            <person name="Li G."/>
            <person name="Mu C."/>
            <person name="Tian Q."/>
            <person name="Mei H."/>
            <person name="Zhang T."/>
            <person name="Gao T."/>
            <person name="Zhang H."/>
        </authorList>
    </citation>
    <scope>NUCLEOTIDE SEQUENCE</scope>
    <source>
        <strain evidence="18">K16</strain>
    </source>
</reference>
<evidence type="ECO:0000256" key="10">
    <source>
        <dbReference type="ARBA" id="ARBA00023136"/>
    </source>
</evidence>
<proteinExistence type="inferred from homology"/>
<evidence type="ECO:0000256" key="3">
    <source>
        <dbReference type="ARBA" id="ARBA00022617"/>
    </source>
</evidence>
<evidence type="ECO:0000256" key="15">
    <source>
        <dbReference type="PIRSR" id="PIRSR602401-1"/>
    </source>
</evidence>
<evidence type="ECO:0000256" key="13">
    <source>
        <dbReference type="ARBA" id="ARBA00056759"/>
    </source>
</evidence>
<dbReference type="PANTHER" id="PTHR47947:SF62">
    <property type="entry name" value="CYTOCHROME P450, FAMILY 81, SUBFAMILY D, POLYPEPTIDE 5"/>
    <property type="match status" value="1"/>
</dbReference>
<evidence type="ECO:0000256" key="2">
    <source>
        <dbReference type="ARBA" id="ARBA00010617"/>
    </source>
</evidence>
<dbReference type="EMBL" id="JACGWL010000011">
    <property type="protein sequence ID" value="KAK4391622.1"/>
    <property type="molecule type" value="Genomic_DNA"/>
</dbReference>
<feature type="binding site" description="axial binding residue" evidence="15">
    <location>
        <position position="432"/>
    </location>
    <ligand>
        <name>heme</name>
        <dbReference type="ChEBI" id="CHEBI:30413"/>
    </ligand>
    <ligandPart>
        <name>Fe</name>
        <dbReference type="ChEBI" id="CHEBI:18248"/>
    </ligandPart>
</feature>
<name>A0AAE2BN71_9LAMI</name>
<comment type="subcellular location">
    <subcellularLocation>
        <location evidence="1">Membrane</location>
        <topology evidence="1">Single-pass membrane protein</topology>
    </subcellularLocation>
</comment>
<feature type="chain" id="PRO_5042228764" description="(+)-piperitol/(+)-sesamin synthase" evidence="17">
    <location>
        <begin position="21"/>
        <end position="490"/>
    </location>
</feature>
<dbReference type="GO" id="GO:0016020">
    <property type="term" value="C:membrane"/>
    <property type="evidence" value="ECO:0007669"/>
    <property type="project" value="UniProtKB-SubCell"/>
</dbReference>
<comment type="cofactor">
    <cofactor evidence="15">
        <name>heme</name>
        <dbReference type="ChEBI" id="CHEBI:30413"/>
    </cofactor>
</comment>
<evidence type="ECO:0000256" key="16">
    <source>
        <dbReference type="RuleBase" id="RU000461"/>
    </source>
</evidence>
<evidence type="ECO:0000256" key="11">
    <source>
        <dbReference type="ARBA" id="ARBA00052022"/>
    </source>
</evidence>
<organism evidence="18 19">
    <name type="scientific">Sesamum angolense</name>
    <dbReference type="NCBI Taxonomy" id="2727404"/>
    <lineage>
        <taxon>Eukaryota</taxon>
        <taxon>Viridiplantae</taxon>
        <taxon>Streptophyta</taxon>
        <taxon>Embryophyta</taxon>
        <taxon>Tracheophyta</taxon>
        <taxon>Spermatophyta</taxon>
        <taxon>Magnoliopsida</taxon>
        <taxon>eudicotyledons</taxon>
        <taxon>Gunneridae</taxon>
        <taxon>Pentapetalae</taxon>
        <taxon>asterids</taxon>
        <taxon>lamiids</taxon>
        <taxon>Lamiales</taxon>
        <taxon>Pedaliaceae</taxon>
        <taxon>Sesamum</taxon>
    </lineage>
</organism>
<dbReference type="InterPro" id="IPR050651">
    <property type="entry name" value="Plant_Cytochrome_P450_Monoox"/>
</dbReference>
<dbReference type="Gene3D" id="1.10.630.10">
    <property type="entry name" value="Cytochrome P450"/>
    <property type="match status" value="1"/>
</dbReference>
<feature type="signal peptide" evidence="17">
    <location>
        <begin position="1"/>
        <end position="20"/>
    </location>
</feature>
<keyword evidence="7 16" id="KW-0560">Oxidoreductase</keyword>
<evidence type="ECO:0000256" key="9">
    <source>
        <dbReference type="ARBA" id="ARBA00023033"/>
    </source>
</evidence>
<dbReference type="GO" id="GO:0102915">
    <property type="term" value="F:piperitol synthase activity"/>
    <property type="evidence" value="ECO:0007669"/>
    <property type="project" value="UniProtKB-EC"/>
</dbReference>
<dbReference type="Proteomes" id="UP001289374">
    <property type="component" value="Unassembled WGS sequence"/>
</dbReference>
<sequence>MEISWLYALLSLFLLSLVFKFSSKAKRKLPPSPAPALPVLGHLHFLKFPLHRTLHKLSQQLGPILSLRFGNRLMVVVSSPAVVEECFTKNDIVLANRPRFIIGKYIGYNYTTLVGSPYGEHWRNLRRLTVVEIFSTARLNVFQSIRHDESKLLLKQLYGKSCQDFARVELRSMLSELTFNVIMRMVAGKRYFGEDEENDEAKQFREIIDQVFTLGGVSNPGDFIPVLRWIDYKGYEKTLMRVTEKMDGFLQGLIDEHKRDKSRNTMIDHLLSLQESEPEYYTDVMIKGIIMVMLIAGTDTSAVTIEWAMSALLNHPEKLDKARVEIDNLIGNNHLVNESDLPKLPYLQNIILETFRLFPAAPLLVPHEASGDCTLGGYDIPRGTIILVNAWAIHRDPLVWNDPTSFIPERFEGAGEVGPTKLLPFGMGRRSCPGNGLANRVVGLALASLIQCFEWQRVDDALVDLTEGKGLSMPKLIPLEARCRVCFIKF</sequence>
<dbReference type="InterPro" id="IPR017972">
    <property type="entry name" value="Cyt_P450_CS"/>
</dbReference>
<evidence type="ECO:0000256" key="8">
    <source>
        <dbReference type="ARBA" id="ARBA00023004"/>
    </source>
</evidence>
<dbReference type="SUPFAM" id="SSF48264">
    <property type="entry name" value="Cytochrome P450"/>
    <property type="match status" value="1"/>
</dbReference>
<comment type="catalytic activity">
    <reaction evidence="11">
        <text>(+)-pinoresinol + reduced [NADPH--hemoprotein reductase] + O2 = (+)-piperitol + oxidized [NADPH--hemoprotein reductase] + 2 H2O + H(+)</text>
        <dbReference type="Rhea" id="RHEA:56776"/>
        <dbReference type="Rhea" id="RHEA-COMP:11964"/>
        <dbReference type="Rhea" id="RHEA-COMP:11965"/>
        <dbReference type="ChEBI" id="CHEBI:40"/>
        <dbReference type="ChEBI" id="CHEBI:15377"/>
        <dbReference type="ChEBI" id="CHEBI:15378"/>
        <dbReference type="ChEBI" id="CHEBI:15379"/>
        <dbReference type="ChEBI" id="CHEBI:57618"/>
        <dbReference type="ChEBI" id="CHEBI:58210"/>
        <dbReference type="ChEBI" id="CHEBI:141003"/>
        <dbReference type="EC" id="1.14.19.74"/>
    </reaction>
    <physiologicalReaction direction="left-to-right" evidence="11">
        <dbReference type="Rhea" id="RHEA:56777"/>
    </physiologicalReaction>
</comment>
<dbReference type="EC" id="1.14.19.74" evidence="14"/>
<comment type="caution">
    <text evidence="18">The sequence shown here is derived from an EMBL/GenBank/DDBJ whole genome shotgun (WGS) entry which is preliminary data.</text>
</comment>
<keyword evidence="8 15" id="KW-0408">Iron</keyword>
<keyword evidence="6" id="KW-1133">Transmembrane helix</keyword>
<keyword evidence="9 16" id="KW-0503">Monooxygenase</keyword>
<keyword evidence="17" id="KW-0732">Signal</keyword>
<keyword evidence="10" id="KW-0472">Membrane</keyword>
<dbReference type="PANTHER" id="PTHR47947">
    <property type="entry name" value="CYTOCHROME P450 82C3-RELATED"/>
    <property type="match status" value="1"/>
</dbReference>
<dbReference type="InterPro" id="IPR001128">
    <property type="entry name" value="Cyt_P450"/>
</dbReference>
<comment type="catalytic activity">
    <reaction evidence="12">
        <text>(+)-piperitol + reduced [NADPH--hemoprotein reductase] + O2 = (+)-sesamin + oxidized [NADPH--hemoprotein reductase] + 2 H2O + H(+)</text>
        <dbReference type="Rhea" id="RHEA:56780"/>
        <dbReference type="Rhea" id="RHEA-COMP:11964"/>
        <dbReference type="Rhea" id="RHEA-COMP:11965"/>
        <dbReference type="ChEBI" id="CHEBI:15377"/>
        <dbReference type="ChEBI" id="CHEBI:15378"/>
        <dbReference type="ChEBI" id="CHEBI:15379"/>
        <dbReference type="ChEBI" id="CHEBI:57618"/>
        <dbReference type="ChEBI" id="CHEBI:58210"/>
        <dbReference type="ChEBI" id="CHEBI:66470"/>
        <dbReference type="ChEBI" id="CHEBI:141003"/>
        <dbReference type="EC" id="1.14.19.74"/>
    </reaction>
    <physiologicalReaction direction="left-to-right" evidence="12">
        <dbReference type="Rhea" id="RHEA:56781"/>
    </physiologicalReaction>
</comment>
<dbReference type="GO" id="GO:0005506">
    <property type="term" value="F:iron ion binding"/>
    <property type="evidence" value="ECO:0007669"/>
    <property type="project" value="InterPro"/>
</dbReference>
<dbReference type="Pfam" id="PF00067">
    <property type="entry name" value="p450"/>
    <property type="match status" value="1"/>
</dbReference>
<evidence type="ECO:0000256" key="1">
    <source>
        <dbReference type="ARBA" id="ARBA00004167"/>
    </source>
</evidence>
<dbReference type="PRINTS" id="PR00463">
    <property type="entry name" value="EP450I"/>
</dbReference>
<evidence type="ECO:0000256" key="5">
    <source>
        <dbReference type="ARBA" id="ARBA00022723"/>
    </source>
</evidence>
<evidence type="ECO:0000313" key="19">
    <source>
        <dbReference type="Proteomes" id="UP001289374"/>
    </source>
</evidence>
<keyword evidence="4" id="KW-0812">Transmembrane</keyword>
<dbReference type="FunFam" id="1.10.630.10:FF:000023">
    <property type="entry name" value="Cytochrome P450 family protein"/>
    <property type="match status" value="1"/>
</dbReference>
<evidence type="ECO:0000256" key="12">
    <source>
        <dbReference type="ARBA" id="ARBA00052057"/>
    </source>
</evidence>
<protein>
    <recommendedName>
        <fullName evidence="14">(+)-piperitol/(+)-sesamin synthase</fullName>
        <ecNumber evidence="14">1.14.19.74</ecNumber>
    </recommendedName>
</protein>
<keyword evidence="3 15" id="KW-0349">Heme</keyword>
<reference evidence="18" key="1">
    <citation type="submission" date="2020-06" db="EMBL/GenBank/DDBJ databases">
        <authorList>
            <person name="Li T."/>
            <person name="Hu X."/>
            <person name="Zhang T."/>
            <person name="Song X."/>
            <person name="Zhang H."/>
            <person name="Dai N."/>
            <person name="Sheng W."/>
            <person name="Hou X."/>
            <person name="Wei L."/>
        </authorList>
    </citation>
    <scope>NUCLEOTIDE SEQUENCE</scope>
    <source>
        <strain evidence="18">K16</strain>
        <tissue evidence="18">Leaf</tissue>
    </source>
</reference>
<evidence type="ECO:0000256" key="4">
    <source>
        <dbReference type="ARBA" id="ARBA00022692"/>
    </source>
</evidence>
<dbReference type="CDD" id="cd20653">
    <property type="entry name" value="CYP81"/>
    <property type="match status" value="1"/>
</dbReference>
<evidence type="ECO:0000256" key="14">
    <source>
        <dbReference type="ARBA" id="ARBA00066876"/>
    </source>
</evidence>
<dbReference type="AlphaFoldDB" id="A0AAE2BN71"/>